<gene>
    <name evidence="2" type="ORF">RIB2604_03200020</name>
</gene>
<sequence>MLPFYAIGPSWTKFAPRPGAHATVQTSVSQPTQRRIIGSGRSSARDWCWANPDSLKNHRDLSRRTMSPQDTKPPKWKKFIGQCKPRGHDRPHTAIRANDLGNEEDLQDQHWNQYGKVQPGKVAQHLDQLGVTVETEGDRRKQNAACHEGYPHCHSGRGLSRD</sequence>
<dbReference type="Proteomes" id="UP000075230">
    <property type="component" value="Unassembled WGS sequence"/>
</dbReference>
<dbReference type="EMBL" id="BCWF01000031">
    <property type="protein sequence ID" value="GAT29989.1"/>
    <property type="molecule type" value="Genomic_DNA"/>
</dbReference>
<proteinExistence type="predicted"/>
<evidence type="ECO:0000313" key="2">
    <source>
        <dbReference type="EMBL" id="GAT29989.1"/>
    </source>
</evidence>
<comment type="caution">
    <text evidence="2">The sequence shown here is derived from an EMBL/GenBank/DDBJ whole genome shotgun (WGS) entry which is preliminary data.</text>
</comment>
<accession>A0A146FY77</accession>
<protein>
    <submittedName>
        <fullName evidence="2">MFS multidrug transporter</fullName>
    </submittedName>
</protein>
<feature type="region of interest" description="Disordered" evidence="1">
    <location>
        <begin position="134"/>
        <end position="162"/>
    </location>
</feature>
<reference evidence="2 3" key="1">
    <citation type="journal article" date="2016" name="DNA Res.">
        <title>Genome sequence of Aspergillus luchuensis NBRC 4314.</title>
        <authorList>
            <person name="Yamada O."/>
            <person name="Machida M."/>
            <person name="Hosoyama A."/>
            <person name="Goto M."/>
            <person name="Takahashi T."/>
            <person name="Futagami T."/>
            <person name="Yamagata Y."/>
            <person name="Takeuchi M."/>
            <person name="Kobayashi T."/>
            <person name="Koike H."/>
            <person name="Abe K."/>
            <person name="Asai K."/>
            <person name="Arita M."/>
            <person name="Fujita N."/>
            <person name="Fukuda K."/>
            <person name="Higa K."/>
            <person name="Horikawa H."/>
            <person name="Ishikawa T."/>
            <person name="Jinno K."/>
            <person name="Kato Y."/>
            <person name="Kirimura K."/>
            <person name="Mizutani O."/>
            <person name="Nakasone K."/>
            <person name="Sano M."/>
            <person name="Shiraishi Y."/>
            <person name="Tsukahara M."/>
            <person name="Gomi K."/>
        </authorList>
    </citation>
    <scope>NUCLEOTIDE SEQUENCE [LARGE SCALE GENOMIC DNA]</scope>
    <source>
        <strain evidence="2 3">RIB 2604</strain>
    </source>
</reference>
<evidence type="ECO:0000256" key="1">
    <source>
        <dbReference type="SAM" id="MobiDB-lite"/>
    </source>
</evidence>
<reference evidence="3" key="2">
    <citation type="submission" date="2016-02" db="EMBL/GenBank/DDBJ databases">
        <title>Genome sequencing of Aspergillus luchuensis NBRC 4314.</title>
        <authorList>
            <person name="Yamada O."/>
        </authorList>
    </citation>
    <scope>NUCLEOTIDE SEQUENCE [LARGE SCALE GENOMIC DNA]</scope>
    <source>
        <strain evidence="3">RIB 2604</strain>
    </source>
</reference>
<name>A0A146FY77_ASPKA</name>
<evidence type="ECO:0000313" key="3">
    <source>
        <dbReference type="Proteomes" id="UP000075230"/>
    </source>
</evidence>
<feature type="region of interest" description="Disordered" evidence="1">
    <location>
        <begin position="53"/>
        <end position="102"/>
    </location>
</feature>
<dbReference type="AlphaFoldDB" id="A0A146FY77"/>
<organism evidence="2 3">
    <name type="scientific">Aspergillus kawachii</name>
    <name type="common">White koji mold</name>
    <name type="synonym">Aspergillus awamori var. kawachi</name>
    <dbReference type="NCBI Taxonomy" id="1069201"/>
    <lineage>
        <taxon>Eukaryota</taxon>
        <taxon>Fungi</taxon>
        <taxon>Dikarya</taxon>
        <taxon>Ascomycota</taxon>
        <taxon>Pezizomycotina</taxon>
        <taxon>Eurotiomycetes</taxon>
        <taxon>Eurotiomycetidae</taxon>
        <taxon>Eurotiales</taxon>
        <taxon>Aspergillaceae</taxon>
        <taxon>Aspergillus</taxon>
        <taxon>Aspergillus subgen. Circumdati</taxon>
    </lineage>
</organism>